<feature type="region of interest" description="Disordered" evidence="3">
    <location>
        <begin position="112"/>
        <end position="150"/>
    </location>
</feature>
<dbReference type="PROSITE" id="PS51755">
    <property type="entry name" value="OMPR_PHOB"/>
    <property type="match status" value="1"/>
</dbReference>
<keyword evidence="1 2" id="KW-0238">DNA-binding</keyword>
<dbReference type="EMBL" id="AAGUYX010000013">
    <property type="protein sequence ID" value="EBS2745444.1"/>
    <property type="molecule type" value="Genomic_DNA"/>
</dbReference>
<protein>
    <submittedName>
        <fullName evidence="6">Transcriptional regulator CadC</fullName>
    </submittedName>
</protein>
<dbReference type="Gene3D" id="1.10.10.10">
    <property type="entry name" value="Winged helix-like DNA-binding domain superfamily/Winged helix DNA-binding domain"/>
    <property type="match status" value="1"/>
</dbReference>
<dbReference type="InterPro" id="IPR011990">
    <property type="entry name" value="TPR-like_helical_dom_sf"/>
</dbReference>
<feature type="transmembrane region" description="Helical" evidence="4">
    <location>
        <begin position="162"/>
        <end position="184"/>
    </location>
</feature>
<feature type="DNA-binding region" description="OmpR/PhoB-type" evidence="2">
    <location>
        <begin position="3"/>
        <end position="102"/>
    </location>
</feature>
<dbReference type="GO" id="GO:0003677">
    <property type="term" value="F:DNA binding"/>
    <property type="evidence" value="ECO:0007669"/>
    <property type="project" value="UniProtKB-UniRule"/>
</dbReference>
<keyword evidence="4" id="KW-0812">Transmembrane</keyword>
<sequence length="523" mass="59281">MQQPVVRIGEWLVTPSVNQISRQGRQITLEPRLIDLLMYFAHHPDEVLSRDNIIDHVWMRTIVTNHVVTQSISELRKSLRDGGDSNAEYIVTVPKRGYKLTAPVIWCEENSDEIDNSSTSPPPPIAATNAEPTEGATAATPVPPASLQTPTKKAKKPRIAAFWTWVMFLLSLATLVVFIVMSVVDHNAAVTKTRLLLNPRDIDVRFEGGNSCNNWVSQESYAIGLGGLITDLLNTYSTFMVHDKTNYRVNEPSSSGKTLTIQFVNQRHYRAQQCFMSVVLIDNADGSTMLDKRYFVTNTNQLSIQDDLFNSLSFVLTQPWPNRMREQLALFRTPQNTALMRFYEARQLILSGDAQALGKASDILNGIIKETPDFNYAYEYKVLVDVLRQSQQPFDKEQVAALNEEFKKIDQIPGVEKTSVYYKIKTVDLLGKGDIDAAYEEINKSIELEMSWFNYVLLGKVYEMKGENRLAADAYLTAFNLRPGENTLYWIENGVFQTSVQKIVPYLNSFSGRRLNLTLNHDK</sequence>
<evidence type="ECO:0000256" key="2">
    <source>
        <dbReference type="PROSITE-ProRule" id="PRU01091"/>
    </source>
</evidence>
<dbReference type="InterPro" id="IPR001867">
    <property type="entry name" value="OmpR/PhoB-type_DNA-bd"/>
</dbReference>
<dbReference type="GO" id="GO:0000160">
    <property type="term" value="P:phosphorelay signal transduction system"/>
    <property type="evidence" value="ECO:0007669"/>
    <property type="project" value="InterPro"/>
</dbReference>
<evidence type="ECO:0000256" key="4">
    <source>
        <dbReference type="SAM" id="Phobius"/>
    </source>
</evidence>
<dbReference type="Pfam" id="PF00486">
    <property type="entry name" value="Trans_reg_C"/>
    <property type="match status" value="1"/>
</dbReference>
<comment type="caution">
    <text evidence="6">The sequence shown here is derived from an EMBL/GenBank/DDBJ whole genome shotgun (WGS) entry which is preliminary data.</text>
</comment>
<dbReference type="InterPro" id="IPR040970">
    <property type="entry name" value="CadC_C1"/>
</dbReference>
<gene>
    <name evidence="6" type="ORF">DRX68_13840</name>
</gene>
<dbReference type="Gene3D" id="1.25.40.10">
    <property type="entry name" value="Tetratricopeptide repeat domain"/>
    <property type="match status" value="1"/>
</dbReference>
<organism evidence="6">
    <name type="scientific">Salmonella infantis</name>
    <dbReference type="NCBI Taxonomy" id="595"/>
    <lineage>
        <taxon>Bacteria</taxon>
        <taxon>Pseudomonadati</taxon>
        <taxon>Pseudomonadota</taxon>
        <taxon>Gammaproteobacteria</taxon>
        <taxon>Enterobacterales</taxon>
        <taxon>Enterobacteriaceae</taxon>
        <taxon>Salmonella</taxon>
    </lineage>
</organism>
<dbReference type="NCBIfam" id="NF007540">
    <property type="entry name" value="PRK10153.1"/>
    <property type="match status" value="1"/>
</dbReference>
<dbReference type="InterPro" id="IPR036388">
    <property type="entry name" value="WH-like_DNA-bd_sf"/>
</dbReference>
<evidence type="ECO:0000313" key="6">
    <source>
        <dbReference type="EMBL" id="EBS2745444.1"/>
    </source>
</evidence>
<feature type="compositionally biased region" description="Low complexity" evidence="3">
    <location>
        <begin position="126"/>
        <end position="140"/>
    </location>
</feature>
<name>A0A5U9L7A3_SALIN</name>
<dbReference type="CDD" id="cd00383">
    <property type="entry name" value="trans_reg_C"/>
    <property type="match status" value="1"/>
</dbReference>
<proteinExistence type="predicted"/>
<dbReference type="Gene3D" id="3.40.50.11830">
    <property type="match status" value="1"/>
</dbReference>
<dbReference type="AlphaFoldDB" id="A0A5U9L7A3"/>
<keyword evidence="4" id="KW-0472">Membrane</keyword>
<reference evidence="6" key="1">
    <citation type="submission" date="2018-07" db="EMBL/GenBank/DDBJ databases">
        <authorList>
            <person name="Ashton P.M."/>
            <person name="Dallman T."/>
            <person name="Nair S."/>
            <person name="De Pinna E."/>
            <person name="Peters T."/>
            <person name="Grant K."/>
        </authorList>
    </citation>
    <scope>NUCLEOTIDE SEQUENCE</scope>
    <source>
        <strain evidence="6">528553</strain>
    </source>
</reference>
<feature type="domain" description="OmpR/PhoB-type" evidence="5">
    <location>
        <begin position="3"/>
        <end position="102"/>
    </location>
</feature>
<accession>A0A5U9L7A3</accession>
<dbReference type="InterPro" id="IPR016032">
    <property type="entry name" value="Sig_transdc_resp-reg_C-effctor"/>
</dbReference>
<evidence type="ECO:0000256" key="3">
    <source>
        <dbReference type="SAM" id="MobiDB-lite"/>
    </source>
</evidence>
<evidence type="ECO:0000259" key="5">
    <source>
        <dbReference type="PROSITE" id="PS51755"/>
    </source>
</evidence>
<keyword evidence="4" id="KW-1133">Transmembrane helix</keyword>
<evidence type="ECO:0000256" key="1">
    <source>
        <dbReference type="ARBA" id="ARBA00023125"/>
    </source>
</evidence>
<dbReference type="Pfam" id="PF18500">
    <property type="entry name" value="CadC_C1"/>
    <property type="match status" value="1"/>
</dbReference>
<dbReference type="GO" id="GO:0006355">
    <property type="term" value="P:regulation of DNA-templated transcription"/>
    <property type="evidence" value="ECO:0007669"/>
    <property type="project" value="InterPro"/>
</dbReference>
<dbReference type="SMART" id="SM00862">
    <property type="entry name" value="Trans_reg_C"/>
    <property type="match status" value="1"/>
</dbReference>
<dbReference type="SUPFAM" id="SSF46894">
    <property type="entry name" value="C-terminal effector domain of the bipartite response regulators"/>
    <property type="match status" value="1"/>
</dbReference>